<evidence type="ECO:0000256" key="3">
    <source>
        <dbReference type="ARBA" id="ARBA00022737"/>
    </source>
</evidence>
<feature type="region of interest" description="Disordered" evidence="7">
    <location>
        <begin position="146"/>
        <end position="173"/>
    </location>
</feature>
<feature type="disulfide bond" evidence="6">
    <location>
        <begin position="46"/>
        <end position="61"/>
    </location>
</feature>
<dbReference type="InterPro" id="IPR022329">
    <property type="entry name" value="TNFR_25"/>
</dbReference>
<evidence type="ECO:0000256" key="4">
    <source>
        <dbReference type="ARBA" id="ARBA00023157"/>
    </source>
</evidence>
<dbReference type="RefSeq" id="XP_022075684.1">
    <property type="nucleotide sequence ID" value="XM_022219992.2"/>
</dbReference>
<evidence type="ECO:0000259" key="10">
    <source>
        <dbReference type="PROSITE" id="PS50017"/>
    </source>
</evidence>
<dbReference type="PANTHER" id="PTHR47220:SF1">
    <property type="entry name" value="TUMOR NECROSIS FACTOR RECEPTOR SUPERFAMILY MEMBER 25"/>
    <property type="match status" value="1"/>
</dbReference>
<dbReference type="GO" id="GO:0007165">
    <property type="term" value="P:signal transduction"/>
    <property type="evidence" value="ECO:0007669"/>
    <property type="project" value="InterPro"/>
</dbReference>
<keyword evidence="4 6" id="KW-1015">Disulfide bond</keyword>
<dbReference type="PANTHER" id="PTHR47220">
    <property type="entry name" value="TUMOR NECROSIS FACTOR RECEPTOR SUPERFAMILY MEMBER 25"/>
    <property type="match status" value="1"/>
</dbReference>
<keyword evidence="3" id="KW-0677">Repeat</keyword>
<keyword evidence="1" id="KW-0053">Apoptosis</keyword>
<dbReference type="GO" id="GO:0006915">
    <property type="term" value="P:apoptotic process"/>
    <property type="evidence" value="ECO:0007669"/>
    <property type="project" value="UniProtKB-KW"/>
</dbReference>
<protein>
    <submittedName>
        <fullName evidence="12">Tumor necrosis factor receptor superfamily member 1A-like</fullName>
    </submittedName>
</protein>
<feature type="transmembrane region" description="Helical" evidence="8">
    <location>
        <begin position="183"/>
        <end position="203"/>
    </location>
</feature>
<reference evidence="12" key="1">
    <citation type="submission" date="2025-08" db="UniProtKB">
        <authorList>
            <consortium name="Ensembl"/>
        </authorList>
    </citation>
    <scope>IDENTIFICATION</scope>
</reference>
<dbReference type="SUPFAM" id="SSF57586">
    <property type="entry name" value="TNF receptor-like"/>
    <property type="match status" value="1"/>
</dbReference>
<dbReference type="PROSITE" id="PS50017">
    <property type="entry name" value="DEATH_DOMAIN"/>
    <property type="match status" value="1"/>
</dbReference>
<sequence length="398" mass="44996">MQFVLAFPLILSIVSHQQSHAEAAQRTFQQACEPGYFLNKTKCDKCRNGTYTAIKNRRPSCLKCSFCKHYEIETSPCLFNSEVKCGCKENYYRSNETGDCERCSCEDCINKSPDYKTCRPCEIKECRKNPECLKICSIASPVNATYPSTTTRNPPASSTRPSASNGTTTPDMKKLTPENQMSWVFLVVVSVLFLLLFWLMLLYTRNLFRYSESCPCWGESKDVELSDGPAANEQQHHRGPTTLTWEETPMIPVNQTPPISDSDSAPVSPPPPGSDLPVARPDEHSDRWPAVVLYAIIQEVPLRRWKEFLRRLSVADQQLERVELEAGLGLDSMERQYQMLKLWSQHSTASLGDVFSALRHMHLSGCAQLLQEHLDRLQWRPDARQSHSGGGLNGAMHT</sequence>
<evidence type="ECO:0000313" key="12">
    <source>
        <dbReference type="Ensembl" id="ENSAPOP00000030599.1"/>
    </source>
</evidence>
<dbReference type="GeneTree" id="ENSGT00940000159540"/>
<dbReference type="InterPro" id="IPR000488">
    <property type="entry name" value="Death_dom"/>
</dbReference>
<feature type="domain" description="Death" evidence="10">
    <location>
        <begin position="290"/>
        <end position="374"/>
    </location>
</feature>
<feature type="domain" description="TNFR-Cys" evidence="11">
    <location>
        <begin position="45"/>
        <end position="85"/>
    </location>
</feature>
<dbReference type="Ensembl" id="ENSAPOT00000022799.1">
    <property type="protein sequence ID" value="ENSAPOP00000030599.1"/>
    <property type="gene ID" value="ENSAPOG00000017289.1"/>
</dbReference>
<dbReference type="SUPFAM" id="SSF47986">
    <property type="entry name" value="DEATH domain"/>
    <property type="match status" value="1"/>
</dbReference>
<dbReference type="SMART" id="SM00005">
    <property type="entry name" value="DEATH"/>
    <property type="match status" value="1"/>
</dbReference>
<dbReference type="GeneID" id="110969819"/>
<dbReference type="Pfam" id="PF00531">
    <property type="entry name" value="Death"/>
    <property type="match status" value="1"/>
</dbReference>
<evidence type="ECO:0000256" key="5">
    <source>
        <dbReference type="ARBA" id="ARBA00023180"/>
    </source>
</evidence>
<dbReference type="PROSITE" id="PS50050">
    <property type="entry name" value="TNFR_NGFR_2"/>
    <property type="match status" value="1"/>
</dbReference>
<evidence type="ECO:0000256" key="2">
    <source>
        <dbReference type="ARBA" id="ARBA00022729"/>
    </source>
</evidence>
<organism evidence="12 13">
    <name type="scientific">Acanthochromis polyacanthus</name>
    <name type="common">spiny chromis</name>
    <dbReference type="NCBI Taxonomy" id="80966"/>
    <lineage>
        <taxon>Eukaryota</taxon>
        <taxon>Metazoa</taxon>
        <taxon>Chordata</taxon>
        <taxon>Craniata</taxon>
        <taxon>Vertebrata</taxon>
        <taxon>Euteleostomi</taxon>
        <taxon>Actinopterygii</taxon>
        <taxon>Neopterygii</taxon>
        <taxon>Teleostei</taxon>
        <taxon>Neoteleostei</taxon>
        <taxon>Acanthomorphata</taxon>
        <taxon>Ovalentaria</taxon>
        <taxon>Pomacentridae</taxon>
        <taxon>Acanthochromis</taxon>
    </lineage>
</organism>
<dbReference type="InterPro" id="IPR001368">
    <property type="entry name" value="TNFR/NGFR_Cys_rich_reg"/>
</dbReference>
<evidence type="ECO:0000259" key="11">
    <source>
        <dbReference type="PROSITE" id="PS50050"/>
    </source>
</evidence>
<name>A0A3Q1GM45_9TELE</name>
<dbReference type="Proteomes" id="UP000257200">
    <property type="component" value="Unplaced"/>
</dbReference>
<dbReference type="InParanoid" id="A0A3Q1GM45"/>
<keyword evidence="5" id="KW-0325">Glycoprotein</keyword>
<dbReference type="Gene3D" id="2.10.50.10">
    <property type="entry name" value="Tumor Necrosis Factor Receptor, subunit A, domain 2"/>
    <property type="match status" value="1"/>
</dbReference>
<feature type="region of interest" description="Disordered" evidence="7">
    <location>
        <begin position="225"/>
        <end position="282"/>
    </location>
</feature>
<dbReference type="OrthoDB" id="9940478at2759"/>
<keyword evidence="13" id="KW-1185">Reference proteome</keyword>
<evidence type="ECO:0000256" key="7">
    <source>
        <dbReference type="SAM" id="MobiDB-lite"/>
    </source>
</evidence>
<evidence type="ECO:0000313" key="13">
    <source>
        <dbReference type="Proteomes" id="UP000257200"/>
    </source>
</evidence>
<feature type="signal peptide" evidence="9">
    <location>
        <begin position="1"/>
        <end position="23"/>
    </location>
</feature>
<reference evidence="12" key="2">
    <citation type="submission" date="2025-09" db="UniProtKB">
        <authorList>
            <consortium name="Ensembl"/>
        </authorList>
    </citation>
    <scope>IDENTIFICATION</scope>
</reference>
<evidence type="ECO:0000256" key="1">
    <source>
        <dbReference type="ARBA" id="ARBA00022703"/>
    </source>
</evidence>
<dbReference type="FunCoup" id="A0A3Q1GM45">
    <property type="interactions" value="1"/>
</dbReference>
<keyword evidence="8" id="KW-0812">Transmembrane</keyword>
<feature type="compositionally biased region" description="Low complexity" evidence="7">
    <location>
        <begin position="257"/>
        <end position="266"/>
    </location>
</feature>
<accession>A0A3Q1GM45</accession>
<feature type="compositionally biased region" description="Polar residues" evidence="7">
    <location>
        <begin position="146"/>
        <end position="170"/>
    </location>
</feature>
<keyword evidence="8" id="KW-0472">Membrane</keyword>
<feature type="disulfide bond" evidence="6">
    <location>
        <begin position="64"/>
        <end position="77"/>
    </location>
</feature>
<evidence type="ECO:0000256" key="8">
    <source>
        <dbReference type="SAM" id="Phobius"/>
    </source>
</evidence>
<dbReference type="AlphaFoldDB" id="A0A3Q1GM45"/>
<feature type="disulfide bond" evidence="6">
    <location>
        <begin position="67"/>
        <end position="85"/>
    </location>
</feature>
<feature type="chain" id="PRO_5018724318" evidence="9">
    <location>
        <begin position="24"/>
        <end position="398"/>
    </location>
</feature>
<dbReference type="GO" id="GO:0005886">
    <property type="term" value="C:plasma membrane"/>
    <property type="evidence" value="ECO:0007669"/>
    <property type="project" value="TreeGrafter"/>
</dbReference>
<proteinExistence type="predicted"/>
<evidence type="ECO:0000256" key="6">
    <source>
        <dbReference type="PROSITE-ProRule" id="PRU00206"/>
    </source>
</evidence>
<keyword evidence="2 9" id="KW-0732">Signal</keyword>
<dbReference type="STRING" id="80966.ENSAPOP00000030599"/>
<keyword evidence="8" id="KW-1133">Transmembrane helix</keyword>
<feature type="repeat" description="TNFR-Cys" evidence="6">
    <location>
        <begin position="45"/>
        <end position="85"/>
    </location>
</feature>
<dbReference type="InterPro" id="IPR011029">
    <property type="entry name" value="DEATH-like_dom_sf"/>
</dbReference>
<dbReference type="Gene3D" id="1.10.533.10">
    <property type="entry name" value="Death Domain, Fas"/>
    <property type="match status" value="1"/>
</dbReference>
<evidence type="ECO:0000256" key="9">
    <source>
        <dbReference type="SAM" id="SignalP"/>
    </source>
</evidence>